<dbReference type="PANTHER" id="PTHR34406">
    <property type="entry name" value="PROTEIN YCEI"/>
    <property type="match status" value="1"/>
</dbReference>
<gene>
    <name evidence="3" type="ORF">DD235_11930</name>
</gene>
<evidence type="ECO:0000259" key="2">
    <source>
        <dbReference type="SMART" id="SM00867"/>
    </source>
</evidence>
<name>A0A2V1JV68_9BURK</name>
<evidence type="ECO:0000313" key="3">
    <source>
        <dbReference type="EMBL" id="PWF22088.1"/>
    </source>
</evidence>
<evidence type="ECO:0000313" key="4">
    <source>
        <dbReference type="Proteomes" id="UP000245212"/>
    </source>
</evidence>
<reference evidence="4" key="1">
    <citation type="submission" date="2018-05" db="EMBL/GenBank/DDBJ databases">
        <authorList>
            <person name="Li Y."/>
        </authorList>
    </citation>
    <scope>NUCLEOTIDE SEQUENCE [LARGE SCALE GENOMIC DNA]</scope>
    <source>
        <strain evidence="4">3d-2-2</strain>
    </source>
</reference>
<dbReference type="InterPro" id="IPR036761">
    <property type="entry name" value="TTHA0802/YceI-like_sf"/>
</dbReference>
<accession>A0A2V1JV68</accession>
<dbReference type="RefSeq" id="WP_109062328.1">
    <property type="nucleotide sequence ID" value="NZ_QETA01000005.1"/>
</dbReference>
<dbReference type="InterPro" id="IPR007372">
    <property type="entry name" value="Lipid/polyisoprenoid-bd_YceI"/>
</dbReference>
<dbReference type="Gene3D" id="2.40.128.110">
    <property type="entry name" value="Lipid/polyisoprenoid-binding, YceI-like"/>
    <property type="match status" value="1"/>
</dbReference>
<sequence>MQKTFARLTLAAALATGLSAAALAAPTTYEVEGSHTAARFSYDHLGLSTQIHRFDTTTGTIVLDPAAKTGTVDITIDTTTVDTGHEAFNGHIQGADFLDTATYPTATFKSTKVNFDGDTPVSVDGDLTIKGVTKPITLKLDSFTAKEHPMMKKPVIGANATAVIKRSDFNAGKFAPAVGDEVTLNIALEAVQK</sequence>
<feature type="signal peptide" evidence="1">
    <location>
        <begin position="1"/>
        <end position="24"/>
    </location>
</feature>
<evidence type="ECO:0000256" key="1">
    <source>
        <dbReference type="SAM" id="SignalP"/>
    </source>
</evidence>
<protein>
    <submittedName>
        <fullName evidence="3">Polyisoprenoid-binding protein</fullName>
    </submittedName>
</protein>
<proteinExistence type="predicted"/>
<feature type="chain" id="PRO_5016036630" evidence="1">
    <location>
        <begin position="25"/>
        <end position="193"/>
    </location>
</feature>
<dbReference type="SMART" id="SM00867">
    <property type="entry name" value="YceI"/>
    <property type="match status" value="1"/>
</dbReference>
<feature type="domain" description="Lipid/polyisoprenoid-binding YceI-like" evidence="2">
    <location>
        <begin position="28"/>
        <end position="191"/>
    </location>
</feature>
<dbReference type="SUPFAM" id="SSF101874">
    <property type="entry name" value="YceI-like"/>
    <property type="match status" value="1"/>
</dbReference>
<dbReference type="EMBL" id="QETA01000005">
    <property type="protein sequence ID" value="PWF22088.1"/>
    <property type="molecule type" value="Genomic_DNA"/>
</dbReference>
<keyword evidence="4" id="KW-1185">Reference proteome</keyword>
<dbReference type="Pfam" id="PF04264">
    <property type="entry name" value="YceI"/>
    <property type="match status" value="1"/>
</dbReference>
<keyword evidence="1" id="KW-0732">Signal</keyword>
<organism evidence="3 4">
    <name type="scientific">Corticimicrobacter populi</name>
    <dbReference type="NCBI Taxonomy" id="2175229"/>
    <lineage>
        <taxon>Bacteria</taxon>
        <taxon>Pseudomonadati</taxon>
        <taxon>Pseudomonadota</taxon>
        <taxon>Betaproteobacteria</taxon>
        <taxon>Burkholderiales</taxon>
        <taxon>Alcaligenaceae</taxon>
        <taxon>Corticimicrobacter</taxon>
    </lineage>
</organism>
<comment type="caution">
    <text evidence="3">The sequence shown here is derived from an EMBL/GenBank/DDBJ whole genome shotgun (WGS) entry which is preliminary data.</text>
</comment>
<dbReference type="AlphaFoldDB" id="A0A2V1JV68"/>
<dbReference type="Proteomes" id="UP000245212">
    <property type="component" value="Unassembled WGS sequence"/>
</dbReference>
<dbReference type="PANTHER" id="PTHR34406:SF2">
    <property type="entry name" value="PERIPLASMIC PROTEIN"/>
    <property type="match status" value="1"/>
</dbReference>